<comment type="caution">
    <text evidence="2">The sequence shown here is derived from an EMBL/GenBank/DDBJ whole genome shotgun (WGS) entry which is preliminary data.</text>
</comment>
<sequence>MFDISYLSTAARRCRPGLSLAAFGALAGLAWGIAGTAPAAAAPTDWQAACQDKAAPQGYGESIRYNNCIRQLDCERLANQEGHVANSMGCFGVAPDAGPGASRLRR</sequence>
<dbReference type="EMBL" id="JBHSLI010000001">
    <property type="protein sequence ID" value="MFC5291386.1"/>
    <property type="molecule type" value="Genomic_DNA"/>
</dbReference>
<keyword evidence="3" id="KW-1185">Reference proteome</keyword>
<gene>
    <name evidence="2" type="ORF">ACFPK2_00095</name>
</gene>
<dbReference type="Proteomes" id="UP001595976">
    <property type="component" value="Unassembled WGS sequence"/>
</dbReference>
<proteinExistence type="predicted"/>
<feature type="signal peptide" evidence="1">
    <location>
        <begin position="1"/>
        <end position="21"/>
    </location>
</feature>
<evidence type="ECO:0000313" key="2">
    <source>
        <dbReference type="EMBL" id="MFC5291386.1"/>
    </source>
</evidence>
<reference evidence="3" key="1">
    <citation type="journal article" date="2019" name="Int. J. Syst. Evol. Microbiol.">
        <title>The Global Catalogue of Microorganisms (GCM) 10K type strain sequencing project: providing services to taxonomists for standard genome sequencing and annotation.</title>
        <authorList>
            <consortium name="The Broad Institute Genomics Platform"/>
            <consortium name="The Broad Institute Genome Sequencing Center for Infectious Disease"/>
            <person name="Wu L."/>
            <person name="Ma J."/>
        </authorList>
    </citation>
    <scope>NUCLEOTIDE SEQUENCE [LARGE SCALE GENOMIC DNA]</scope>
    <source>
        <strain evidence="3">CGMCC 1.15643</strain>
    </source>
</reference>
<organism evidence="2 3">
    <name type="scientific">Bosea minatitlanensis</name>
    <dbReference type="NCBI Taxonomy" id="128782"/>
    <lineage>
        <taxon>Bacteria</taxon>
        <taxon>Pseudomonadati</taxon>
        <taxon>Pseudomonadota</taxon>
        <taxon>Alphaproteobacteria</taxon>
        <taxon>Hyphomicrobiales</taxon>
        <taxon>Boseaceae</taxon>
        <taxon>Bosea</taxon>
    </lineage>
</organism>
<feature type="chain" id="PRO_5046399488" description="YARHG domain-containing protein" evidence="1">
    <location>
        <begin position="22"/>
        <end position="106"/>
    </location>
</feature>
<evidence type="ECO:0000256" key="1">
    <source>
        <dbReference type="SAM" id="SignalP"/>
    </source>
</evidence>
<evidence type="ECO:0000313" key="3">
    <source>
        <dbReference type="Proteomes" id="UP001595976"/>
    </source>
</evidence>
<evidence type="ECO:0008006" key="4">
    <source>
        <dbReference type="Google" id="ProtNLM"/>
    </source>
</evidence>
<protein>
    <recommendedName>
        <fullName evidence="4">YARHG domain-containing protein</fullName>
    </recommendedName>
</protein>
<accession>A0ABW0EXI2</accession>
<name>A0ABW0EXI2_9HYPH</name>
<keyword evidence="1" id="KW-0732">Signal</keyword>
<dbReference type="RefSeq" id="WP_158444873.1">
    <property type="nucleotide sequence ID" value="NZ_JAOAOS010000015.1"/>
</dbReference>